<dbReference type="InterPro" id="IPR050856">
    <property type="entry name" value="Biotin_carboxylase_complex"/>
</dbReference>
<evidence type="ECO:0000256" key="10">
    <source>
        <dbReference type="ARBA" id="ARBA00023267"/>
    </source>
</evidence>
<dbReference type="SMART" id="SM00796">
    <property type="entry name" value="AHS1"/>
    <property type="match status" value="1"/>
</dbReference>
<dbReference type="PROSITE" id="PS00188">
    <property type="entry name" value="BIOTIN"/>
    <property type="match status" value="1"/>
</dbReference>
<dbReference type="InterPro" id="IPR011761">
    <property type="entry name" value="ATP-grasp"/>
</dbReference>
<name>A0A1Z2SF55_VIBGA</name>
<dbReference type="FunFam" id="3.40.50.20:FF:000010">
    <property type="entry name" value="Propionyl-CoA carboxylase subunit alpha"/>
    <property type="match status" value="1"/>
</dbReference>
<feature type="domain" description="Biotin carboxylation" evidence="16">
    <location>
        <begin position="1"/>
        <end position="447"/>
    </location>
</feature>
<evidence type="ECO:0000256" key="11">
    <source>
        <dbReference type="ARBA" id="ARBA00033786"/>
    </source>
</evidence>
<evidence type="ECO:0000256" key="5">
    <source>
        <dbReference type="ARBA" id="ARBA00017242"/>
    </source>
</evidence>
<feature type="domain" description="Lipoyl-binding" evidence="14">
    <location>
        <begin position="1113"/>
        <end position="1198"/>
    </location>
</feature>
<accession>A0A1Z2SF55</accession>
<comment type="catalytic activity">
    <reaction evidence="12">
        <text>N(6)-biotinyl-L-lysyl-[protein] + hydrogencarbonate + ATP = N(6)-carboxybiotinyl-L-lysyl-[protein] + ADP + phosphate + H(+)</text>
        <dbReference type="Rhea" id="RHEA:13501"/>
        <dbReference type="Rhea" id="RHEA-COMP:10505"/>
        <dbReference type="Rhea" id="RHEA-COMP:10506"/>
        <dbReference type="ChEBI" id="CHEBI:15378"/>
        <dbReference type="ChEBI" id="CHEBI:17544"/>
        <dbReference type="ChEBI" id="CHEBI:30616"/>
        <dbReference type="ChEBI" id="CHEBI:43474"/>
        <dbReference type="ChEBI" id="CHEBI:83144"/>
        <dbReference type="ChEBI" id="CHEBI:83145"/>
        <dbReference type="ChEBI" id="CHEBI:456216"/>
        <dbReference type="EC" id="6.3.4.14"/>
    </reaction>
</comment>
<dbReference type="Pfam" id="PF02682">
    <property type="entry name" value="CT_C_D"/>
    <property type="match status" value="1"/>
</dbReference>
<keyword evidence="6" id="KW-0436">Ligase</keyword>
<evidence type="ECO:0000256" key="3">
    <source>
        <dbReference type="ARBA" id="ARBA00004956"/>
    </source>
</evidence>
<dbReference type="PROSITE" id="PS00866">
    <property type="entry name" value="CPSASE_1"/>
    <property type="match status" value="1"/>
</dbReference>
<dbReference type="InterPro" id="IPR001882">
    <property type="entry name" value="Biotin_BS"/>
</dbReference>
<feature type="domain" description="ATP-grasp" evidence="15">
    <location>
        <begin position="120"/>
        <end position="317"/>
    </location>
</feature>
<dbReference type="PANTHER" id="PTHR18866:SF128">
    <property type="entry name" value="UREA AMIDOLYASE"/>
    <property type="match status" value="1"/>
</dbReference>
<dbReference type="InterPro" id="IPR011764">
    <property type="entry name" value="Biotin_carboxylation_dom"/>
</dbReference>
<dbReference type="SUPFAM" id="SSF160467">
    <property type="entry name" value="PH0987 N-terminal domain-like"/>
    <property type="match status" value="1"/>
</dbReference>
<evidence type="ECO:0000256" key="13">
    <source>
        <dbReference type="PROSITE-ProRule" id="PRU00409"/>
    </source>
</evidence>
<dbReference type="Gene3D" id="2.40.100.10">
    <property type="entry name" value="Cyclophilin-like"/>
    <property type="match status" value="2"/>
</dbReference>
<comment type="function">
    <text evidence="2">This protein is a component of the acetyl coenzyme A carboxylase complex; first, biotin carboxylase catalyzes the carboxylation of the carrier protein and then the transcarboxylase transfers the carboxyl group to form malonyl-CoA.</text>
</comment>
<dbReference type="InterPro" id="IPR005479">
    <property type="entry name" value="CPAse_ATP-bd"/>
</dbReference>
<dbReference type="NCBIfam" id="TIGR00724">
    <property type="entry name" value="urea_amlyse_rel"/>
    <property type="match status" value="1"/>
</dbReference>
<dbReference type="KEGG" id="vga:BSQ33_08980"/>
<protein>
    <recommendedName>
        <fullName evidence="5">Biotin carboxylase</fullName>
    </recommendedName>
    <alternativeName>
        <fullName evidence="11">Acetyl-coenzyme A carboxylase biotin carboxylase subunit A</fullName>
    </alternativeName>
</protein>
<reference evidence="17 18" key="1">
    <citation type="submission" date="2016-12" db="EMBL/GenBank/DDBJ databases">
        <authorList>
            <person name="Song W.-J."/>
            <person name="Kurnit D.M."/>
        </authorList>
    </citation>
    <scope>NUCLEOTIDE SEQUENCE [LARGE SCALE GENOMIC DNA]</scope>
    <source>
        <strain evidence="17 18">ATCC 43942</strain>
    </source>
</reference>
<comment type="subunit">
    <text evidence="4">Acetyl-CoA carboxylase is a heterohexamer of biotin carboxyl carrier protein, biotin carboxylase and the two subunits of carboxyl transferase in a 2:2 complex.</text>
</comment>
<dbReference type="SUPFAM" id="SSF51246">
    <property type="entry name" value="Rudiment single hybrid motif"/>
    <property type="match status" value="1"/>
</dbReference>
<evidence type="ECO:0000256" key="2">
    <source>
        <dbReference type="ARBA" id="ARBA00003761"/>
    </source>
</evidence>
<gene>
    <name evidence="17" type="ORF">BSQ33_08980</name>
</gene>
<proteinExistence type="predicted"/>
<dbReference type="Gene3D" id="3.30.470.20">
    <property type="entry name" value="ATP-grasp fold, B domain"/>
    <property type="match status" value="1"/>
</dbReference>
<sequence length="1217" mass="133794">MLNKVLIANRGAIACRIIRTLKQMNITSVAVYSEADAESLHVLQADEAYSLGDGAAAATYLDQQKIIALAKSCKADAIHPGYGFLSENPAFVTLCEQSGITFLGPTPEQMTTFGLKHSARAIASQAEVPLLPGSDLISHLEDAQTQAEQIGYPVMLKSTAGGGGIGMQRCNHAAELAQSLDSVRRLSENNFSHSGIFLEKFIEQARHIEVQIFGDGQGQVIALGERDCSAQRRNQKVIEETPAPNLSESTRQALRQTAIRLAAAVNYRSAGTVEFVLDQQSEQFYFLEVNTRLQVEHGVTEEVFGIDLVEWMVQQGAGTLDLSAWQHDRQPDGHAIQVRLYAEDPNKNFQPSAGLISHVEWPQLPGVRIEHWIEAGVEVSPYFDPMLAKIIVHGANRAQALARMTQALGQLSLYGPTHNQAYLQQLIQTPLFQDGQILTRSLDDFVYQPHTVDILNGGTQTTIQDYPGRQGYWHVGVPPSGPMDSLSFRLANQLLHNDDHCAGLEIIVTGPTLRFNMNKQIVLTGATIQATLDDEPLQMGVVTQVNAGQTLRLGKITGPGARSYLAVAGGFQCPDYLGSKSTFTLGQFGGHTGRALRSGDVLQLDPSPSGRTAEKVTAHPAALPELSDSWQIHVMYGPHGAPDFFTNDDIQAFFAASWTVHFNSSRTGVRLVGPKPDWARPDGGEAGLHPSNIHDNAYAIGTIDFTGDMPVILGPDGPSLGGFVCPATVIKADLWKIGQLKAGDKVHFVPVSLTEAEDAEQQQHAQISQCQVEPYSFTPVQPDTPIVAEIPASANQQQVVYRQCGEDFLLVEYGPQVLDIRLRFRVHALMLRLEQCQLSGVHELTPGIRSLQIHYDNLHLPRQQLLDTLIELEQQLGDIEQLTVPARIVHLPLSWDDEATRLAIRKYEEVVRKDAPWCPDNIEFIRRINGLESVDDVKQIVFDASYLVMGLGDVYLGAPVATPLDPRHRLVTTKYNPARTWTPENAVGIGGSYLCVYGMEGPGGYQFVGRTLQMWNRYRTTPYFQQPWLLQFFDQIRFYPVSADELQTIRRQHPLGQYPLKIETTTFSLATYQTLIDNHADAITQCKSRQQAAFEAERQRWADSGQANFIAEDVTLEATPERGELDEGCEAVESHVTGNIWQIQVQPGQTVTAGETIAVLEAMKMELEVTSPISGTVETICHTTGSPIQAGQPILTIRTADSASLTTHSVSSSKEAN</sequence>
<dbReference type="SUPFAM" id="SSF50891">
    <property type="entry name" value="Cyclophilin-like"/>
    <property type="match status" value="2"/>
</dbReference>
<dbReference type="InterPro" id="IPR011054">
    <property type="entry name" value="Rudment_hybrid_motif"/>
</dbReference>
<dbReference type="InterPro" id="IPR005481">
    <property type="entry name" value="BC-like_N"/>
</dbReference>
<evidence type="ECO:0000256" key="4">
    <source>
        <dbReference type="ARBA" id="ARBA00011750"/>
    </source>
</evidence>
<keyword evidence="8" id="KW-0378">Hydrolase</keyword>
<dbReference type="EMBL" id="CP018835">
    <property type="protein sequence ID" value="ASA55814.1"/>
    <property type="molecule type" value="Genomic_DNA"/>
</dbReference>
<dbReference type="OrthoDB" id="9763189at2"/>
<dbReference type="Pfam" id="PF02626">
    <property type="entry name" value="CT_A_B"/>
    <property type="match status" value="1"/>
</dbReference>
<dbReference type="SMART" id="SM00878">
    <property type="entry name" value="Biotin_carb_C"/>
    <property type="match status" value="1"/>
</dbReference>
<evidence type="ECO:0000259" key="16">
    <source>
        <dbReference type="PROSITE" id="PS50979"/>
    </source>
</evidence>
<dbReference type="Pfam" id="PF00364">
    <property type="entry name" value="Biotin_lipoyl"/>
    <property type="match status" value="1"/>
</dbReference>
<dbReference type="NCBIfam" id="TIGR02712">
    <property type="entry name" value="urea_carbox"/>
    <property type="match status" value="1"/>
</dbReference>
<dbReference type="CDD" id="cd06850">
    <property type="entry name" value="biotinyl_domain"/>
    <property type="match status" value="1"/>
</dbReference>
<keyword evidence="10" id="KW-0092">Biotin</keyword>
<dbReference type="RefSeq" id="WP_088133884.1">
    <property type="nucleotide sequence ID" value="NZ_CP018835.1"/>
</dbReference>
<dbReference type="AlphaFoldDB" id="A0A1Z2SF55"/>
<dbReference type="InterPro" id="IPR003778">
    <property type="entry name" value="CT_A_B"/>
</dbReference>
<dbReference type="PROSITE" id="PS50979">
    <property type="entry name" value="BC"/>
    <property type="match status" value="1"/>
</dbReference>
<dbReference type="InterPro" id="IPR011053">
    <property type="entry name" value="Single_hybrid_motif"/>
</dbReference>
<dbReference type="Gene3D" id="2.40.50.100">
    <property type="match status" value="1"/>
</dbReference>
<dbReference type="Pfam" id="PF00289">
    <property type="entry name" value="Biotin_carb_N"/>
    <property type="match status" value="1"/>
</dbReference>
<evidence type="ECO:0000256" key="6">
    <source>
        <dbReference type="ARBA" id="ARBA00022598"/>
    </source>
</evidence>
<dbReference type="InterPro" id="IPR029000">
    <property type="entry name" value="Cyclophilin-like_dom_sf"/>
</dbReference>
<comment type="pathway">
    <text evidence="3">Lipid metabolism; malonyl-CoA biosynthesis; malonyl-CoA from acetyl-CoA: step 1/1.</text>
</comment>
<dbReference type="SMART" id="SM00797">
    <property type="entry name" value="AHS2"/>
    <property type="match status" value="1"/>
</dbReference>
<evidence type="ECO:0000313" key="17">
    <source>
        <dbReference type="EMBL" id="ASA55814.1"/>
    </source>
</evidence>
<dbReference type="SUPFAM" id="SSF51230">
    <property type="entry name" value="Single hybrid motif"/>
    <property type="match status" value="1"/>
</dbReference>
<comment type="cofactor">
    <cofactor evidence="1">
        <name>biotin</name>
        <dbReference type="ChEBI" id="CHEBI:57586"/>
    </cofactor>
</comment>
<dbReference type="SUPFAM" id="SSF56059">
    <property type="entry name" value="Glutathione synthetase ATP-binding domain-like"/>
    <property type="match status" value="1"/>
</dbReference>
<evidence type="ECO:0000256" key="12">
    <source>
        <dbReference type="ARBA" id="ARBA00048600"/>
    </source>
</evidence>
<dbReference type="GO" id="GO:0046872">
    <property type="term" value="F:metal ion binding"/>
    <property type="evidence" value="ECO:0007669"/>
    <property type="project" value="InterPro"/>
</dbReference>
<keyword evidence="9 13" id="KW-0067">ATP-binding</keyword>
<dbReference type="InterPro" id="IPR016185">
    <property type="entry name" value="PreATP-grasp_dom_sf"/>
</dbReference>
<evidence type="ECO:0000256" key="8">
    <source>
        <dbReference type="ARBA" id="ARBA00022801"/>
    </source>
</evidence>
<organism evidence="17 18">
    <name type="scientific">Vibrio gazogenes</name>
    <dbReference type="NCBI Taxonomy" id="687"/>
    <lineage>
        <taxon>Bacteria</taxon>
        <taxon>Pseudomonadati</taxon>
        <taxon>Pseudomonadota</taxon>
        <taxon>Gammaproteobacteria</taxon>
        <taxon>Vibrionales</taxon>
        <taxon>Vibrionaceae</taxon>
        <taxon>Vibrio</taxon>
    </lineage>
</organism>
<dbReference type="PROSITE" id="PS00867">
    <property type="entry name" value="CPSASE_2"/>
    <property type="match status" value="1"/>
</dbReference>
<dbReference type="InterPro" id="IPR005482">
    <property type="entry name" value="Biotin_COase_C"/>
</dbReference>
<evidence type="ECO:0000256" key="7">
    <source>
        <dbReference type="ARBA" id="ARBA00022741"/>
    </source>
</evidence>
<dbReference type="Proteomes" id="UP000196708">
    <property type="component" value="Chromosome 1"/>
</dbReference>
<dbReference type="InterPro" id="IPR003833">
    <property type="entry name" value="CT_C_D"/>
</dbReference>
<evidence type="ECO:0000256" key="1">
    <source>
        <dbReference type="ARBA" id="ARBA00001953"/>
    </source>
</evidence>
<dbReference type="GO" id="GO:0004075">
    <property type="term" value="F:biotin carboxylase activity"/>
    <property type="evidence" value="ECO:0007669"/>
    <property type="project" value="UniProtKB-EC"/>
</dbReference>
<dbReference type="Pfam" id="PF02786">
    <property type="entry name" value="CPSase_L_D2"/>
    <property type="match status" value="1"/>
</dbReference>
<dbReference type="SUPFAM" id="SSF52440">
    <property type="entry name" value="PreATP-grasp domain"/>
    <property type="match status" value="1"/>
</dbReference>
<dbReference type="GO" id="GO:0016787">
    <property type="term" value="F:hydrolase activity"/>
    <property type="evidence" value="ECO:0007669"/>
    <property type="project" value="UniProtKB-KW"/>
</dbReference>
<evidence type="ECO:0000259" key="15">
    <source>
        <dbReference type="PROSITE" id="PS50975"/>
    </source>
</evidence>
<dbReference type="InterPro" id="IPR000089">
    <property type="entry name" value="Biotin_lipoyl"/>
</dbReference>
<evidence type="ECO:0000256" key="9">
    <source>
        <dbReference type="ARBA" id="ARBA00022840"/>
    </source>
</evidence>
<dbReference type="PROSITE" id="PS50975">
    <property type="entry name" value="ATP_GRASP"/>
    <property type="match status" value="1"/>
</dbReference>
<dbReference type="Gene3D" id="3.30.1360.40">
    <property type="match status" value="1"/>
</dbReference>
<dbReference type="InterPro" id="IPR014084">
    <property type="entry name" value="Urea_COase"/>
</dbReference>
<dbReference type="PANTHER" id="PTHR18866">
    <property type="entry name" value="CARBOXYLASE:PYRUVATE/ACETYL-COA/PROPIONYL-COA CARBOXYLASE"/>
    <property type="match status" value="1"/>
</dbReference>
<dbReference type="GO" id="GO:0005524">
    <property type="term" value="F:ATP binding"/>
    <property type="evidence" value="ECO:0007669"/>
    <property type="project" value="UniProtKB-UniRule"/>
</dbReference>
<dbReference type="PROSITE" id="PS50968">
    <property type="entry name" value="BIOTINYL_LIPOYL"/>
    <property type="match status" value="1"/>
</dbReference>
<evidence type="ECO:0000313" key="18">
    <source>
        <dbReference type="Proteomes" id="UP000196708"/>
    </source>
</evidence>
<dbReference type="Pfam" id="PF02785">
    <property type="entry name" value="Biotin_carb_C"/>
    <property type="match status" value="1"/>
</dbReference>
<evidence type="ECO:0000259" key="14">
    <source>
        <dbReference type="PROSITE" id="PS50968"/>
    </source>
</evidence>
<keyword evidence="7 13" id="KW-0547">Nucleotide-binding</keyword>